<evidence type="ECO:0000313" key="2">
    <source>
        <dbReference type="Proteomes" id="UP000623967"/>
    </source>
</evidence>
<proteinExistence type="predicted"/>
<sequence>MNYEFNANMDLNSYGFVKYLYREVSKEITKLEASELAEQMKINDLKGQQRLLQVILYKMEQER</sequence>
<organism evidence="1 2">
    <name type="scientific">Neobacillus paridis</name>
    <dbReference type="NCBI Taxonomy" id="2803862"/>
    <lineage>
        <taxon>Bacteria</taxon>
        <taxon>Bacillati</taxon>
        <taxon>Bacillota</taxon>
        <taxon>Bacilli</taxon>
        <taxon>Bacillales</taxon>
        <taxon>Bacillaceae</taxon>
        <taxon>Neobacillus</taxon>
    </lineage>
</organism>
<dbReference type="EMBL" id="JAESWB010000025">
    <property type="protein sequence ID" value="MBL4951313.1"/>
    <property type="molecule type" value="Genomic_DNA"/>
</dbReference>
<name>A0ABS1TL89_9BACI</name>
<dbReference type="Proteomes" id="UP000623967">
    <property type="component" value="Unassembled WGS sequence"/>
</dbReference>
<gene>
    <name evidence="1" type="ORF">JK635_03535</name>
</gene>
<comment type="caution">
    <text evidence="1">The sequence shown here is derived from an EMBL/GenBank/DDBJ whole genome shotgun (WGS) entry which is preliminary data.</text>
</comment>
<protein>
    <submittedName>
        <fullName evidence="1">Uncharacterized protein</fullName>
    </submittedName>
</protein>
<evidence type="ECO:0000313" key="1">
    <source>
        <dbReference type="EMBL" id="MBL4951313.1"/>
    </source>
</evidence>
<keyword evidence="2" id="KW-1185">Reference proteome</keyword>
<reference evidence="1 2" key="1">
    <citation type="submission" date="2021-01" db="EMBL/GenBank/DDBJ databases">
        <title>Genome public.</title>
        <authorList>
            <person name="Liu C."/>
            <person name="Sun Q."/>
        </authorList>
    </citation>
    <scope>NUCLEOTIDE SEQUENCE [LARGE SCALE GENOMIC DNA]</scope>
    <source>
        <strain evidence="1 2">YIM B02564</strain>
    </source>
</reference>
<accession>A0ABS1TL89</accession>
<dbReference type="RefSeq" id="WP_202652433.1">
    <property type="nucleotide sequence ID" value="NZ_JAESWB010000025.1"/>
</dbReference>